<dbReference type="eggNOG" id="arCOG00959">
    <property type="taxonomic scope" value="Archaea"/>
</dbReference>
<dbReference type="PANTHER" id="PTHR43122">
    <property type="entry name" value="FERREDOXIN SUBUNIT OF PYRUVATE:FLAVODOXIN OXIDOREDUCTASE-RELATED"/>
    <property type="match status" value="1"/>
</dbReference>
<dbReference type="AlphaFoldDB" id="B8D431"/>
<dbReference type="SUPFAM" id="SSF54862">
    <property type="entry name" value="4Fe-4S ferredoxins"/>
    <property type="match status" value="1"/>
</dbReference>
<name>B8D431_DESA1</name>
<dbReference type="Proteomes" id="UP000006903">
    <property type="component" value="Chromosome"/>
</dbReference>
<dbReference type="PROSITE" id="PS00198">
    <property type="entry name" value="4FE4S_FER_1"/>
    <property type="match status" value="2"/>
</dbReference>
<protein>
    <submittedName>
        <fullName evidence="2">2-oxoglutarate ferredoxin oxidoreductase, delta subunit</fullName>
    </submittedName>
</protein>
<dbReference type="STRING" id="490899.DKAM_0536"/>
<accession>B8D431</accession>
<dbReference type="PANTHER" id="PTHR43122:SF1">
    <property type="entry name" value="IRON-SULFUR-BINDING PROTEIN"/>
    <property type="match status" value="1"/>
</dbReference>
<evidence type="ECO:0000313" key="2">
    <source>
        <dbReference type="EMBL" id="ACL10862.1"/>
    </source>
</evidence>
<dbReference type="KEGG" id="dka:DKAM_0536"/>
<dbReference type="Gene3D" id="3.30.70.20">
    <property type="match status" value="1"/>
</dbReference>
<reference evidence="2 3" key="1">
    <citation type="journal article" date="2009" name="J. Bacteriol.">
        <title>Complete genome sequence of the anaerobic, protein-degrading hyperthermophilic crenarchaeon Desulfurococcus kamchatkensis.</title>
        <authorList>
            <person name="Ravin N.V."/>
            <person name="Mardanov A.V."/>
            <person name="Beletsky A.V."/>
            <person name="Kublanov I.V."/>
            <person name="Kolganova T.V."/>
            <person name="Lebedinsky A.V."/>
            <person name="Chernyh N.A."/>
            <person name="Bonch-Osmolovskaya E.A."/>
            <person name="Skryabin K.G."/>
        </authorList>
    </citation>
    <scope>NUCLEOTIDE SEQUENCE [LARGE SCALE GENOMIC DNA]</scope>
    <source>
        <strain evidence="3">DSM 18924 / JCM 16383 / VKM B-2413 / 1221n</strain>
    </source>
</reference>
<proteinExistence type="predicted"/>
<evidence type="ECO:0000313" key="3">
    <source>
        <dbReference type="Proteomes" id="UP000006903"/>
    </source>
</evidence>
<evidence type="ECO:0000259" key="1">
    <source>
        <dbReference type="PROSITE" id="PS51379"/>
    </source>
</evidence>
<sequence length="90" mass="10085">MVNLMGATYSSLGLITRENQRYRVTVIVDRCKECGICINVCPTKVLVKSSVLNKFGYHPPEPAHIEKCIGCRLCEYNCPDFAIFVEVASK</sequence>
<dbReference type="PROSITE" id="PS51379">
    <property type="entry name" value="4FE4S_FER_2"/>
    <property type="match status" value="2"/>
</dbReference>
<dbReference type="HOGENOM" id="CLU_139698_5_3_2"/>
<dbReference type="EMBL" id="CP001140">
    <property type="protein sequence ID" value="ACL10862.1"/>
    <property type="molecule type" value="Genomic_DNA"/>
</dbReference>
<feature type="domain" description="4Fe-4S ferredoxin-type" evidence="1">
    <location>
        <begin position="22"/>
        <end position="51"/>
    </location>
</feature>
<dbReference type="Pfam" id="PF13187">
    <property type="entry name" value="Fer4_9"/>
    <property type="match status" value="1"/>
</dbReference>
<gene>
    <name evidence="2" type="ordered locus">DKAM_0536</name>
</gene>
<feature type="domain" description="4Fe-4S ferredoxin-type" evidence="1">
    <location>
        <begin position="58"/>
        <end position="88"/>
    </location>
</feature>
<dbReference type="GO" id="GO:0016491">
    <property type="term" value="F:oxidoreductase activity"/>
    <property type="evidence" value="ECO:0007669"/>
    <property type="project" value="UniProtKB-ARBA"/>
</dbReference>
<dbReference type="InterPro" id="IPR017896">
    <property type="entry name" value="4Fe4S_Fe-S-bd"/>
</dbReference>
<dbReference type="InterPro" id="IPR017900">
    <property type="entry name" value="4Fe4S_Fe_S_CS"/>
</dbReference>
<organism evidence="2 3">
    <name type="scientific">Desulfurococcus amylolyticus (strain DSM 18924 / JCM 16383 / VKM B-2413 / 1221n)</name>
    <name type="common">Desulfurococcus kamchatkensis</name>
    <dbReference type="NCBI Taxonomy" id="490899"/>
    <lineage>
        <taxon>Archaea</taxon>
        <taxon>Thermoproteota</taxon>
        <taxon>Thermoprotei</taxon>
        <taxon>Desulfurococcales</taxon>
        <taxon>Desulfurococcaceae</taxon>
        <taxon>Desulfurococcus</taxon>
    </lineage>
</organism>